<reference evidence="1" key="1">
    <citation type="submission" date="2020-04" db="EMBL/GenBank/DDBJ databases">
        <authorList>
            <person name="Alioto T."/>
            <person name="Alioto T."/>
            <person name="Gomez Garrido J."/>
        </authorList>
    </citation>
    <scope>NUCLEOTIDE SEQUENCE</scope>
    <source>
        <strain evidence="1">A484AB</strain>
    </source>
</reference>
<dbReference type="Gene3D" id="3.30.420.10">
    <property type="entry name" value="Ribonuclease H-like superfamily/Ribonuclease H"/>
    <property type="match status" value="1"/>
</dbReference>
<dbReference type="InterPro" id="IPR001584">
    <property type="entry name" value="Integrase_cat-core"/>
</dbReference>
<comment type="caution">
    <text evidence="1">The sequence shown here is derived from an EMBL/GenBank/DDBJ whole genome shotgun (WGS) entry which is preliminary data.</text>
</comment>
<evidence type="ECO:0000313" key="1">
    <source>
        <dbReference type="EMBL" id="CAB4031587.1"/>
    </source>
</evidence>
<dbReference type="PROSITE" id="PS50994">
    <property type="entry name" value="INTEGRASE"/>
    <property type="match status" value="1"/>
</dbReference>
<dbReference type="EMBL" id="CACRXK020017754">
    <property type="protein sequence ID" value="CAB4031587.1"/>
    <property type="molecule type" value="Genomic_DNA"/>
</dbReference>
<evidence type="ECO:0000313" key="2">
    <source>
        <dbReference type="Proteomes" id="UP001152795"/>
    </source>
</evidence>
<accession>A0A7D9JK56</accession>
<dbReference type="Pfam" id="PF00665">
    <property type="entry name" value="rve"/>
    <property type="match status" value="1"/>
</dbReference>
<dbReference type="OrthoDB" id="10054198at2759"/>
<name>A0A7D9JK56_PARCT</name>
<dbReference type="InterPro" id="IPR036397">
    <property type="entry name" value="RNaseH_sf"/>
</dbReference>
<dbReference type="InterPro" id="IPR050951">
    <property type="entry name" value="Retrovirus_Pol_polyprotein"/>
</dbReference>
<keyword evidence="2" id="KW-1185">Reference proteome</keyword>
<dbReference type="InterPro" id="IPR012337">
    <property type="entry name" value="RNaseH-like_sf"/>
</dbReference>
<organism evidence="1 2">
    <name type="scientific">Paramuricea clavata</name>
    <name type="common">Red gorgonian</name>
    <name type="synonym">Violescent sea-whip</name>
    <dbReference type="NCBI Taxonomy" id="317549"/>
    <lineage>
        <taxon>Eukaryota</taxon>
        <taxon>Metazoa</taxon>
        <taxon>Cnidaria</taxon>
        <taxon>Anthozoa</taxon>
        <taxon>Octocorallia</taxon>
        <taxon>Malacalcyonacea</taxon>
        <taxon>Plexauridae</taxon>
        <taxon>Paramuricea</taxon>
    </lineage>
</organism>
<dbReference type="Proteomes" id="UP001152795">
    <property type="component" value="Unassembled WGS sequence"/>
</dbReference>
<dbReference type="SUPFAM" id="SSF53098">
    <property type="entry name" value="Ribonuclease H-like"/>
    <property type="match status" value="1"/>
</dbReference>
<dbReference type="AlphaFoldDB" id="A0A7D9JK56"/>
<gene>
    <name evidence="1" type="ORF">PACLA_8A046401</name>
</gene>
<feature type="non-terminal residue" evidence="1">
    <location>
        <position position="189"/>
    </location>
</feature>
<dbReference type="GO" id="GO:0003676">
    <property type="term" value="F:nucleic acid binding"/>
    <property type="evidence" value="ECO:0007669"/>
    <property type="project" value="InterPro"/>
</dbReference>
<sequence>PSTPWEKVGTDLFQLKNKDYLIVVDYTSKYFEVSALPNTLASTVVQQTKSIFARFGIPKTVVSDNGPQYSSHQYKTFAREWGFQHDTSSPRYPKRQSVQVSDGKSWHVKGKVMERVEQPRSYAVETEKGTIIRRNRRDLLSTPERFDLRDAVDDEMEIPPNPLAVQLPQPNQPTLLPIIHLYSRQDLYF</sequence>
<protein>
    <submittedName>
        <fullName evidence="1">Retrotransposable element Tf2 type 1</fullName>
    </submittedName>
</protein>
<proteinExistence type="predicted"/>
<dbReference type="PANTHER" id="PTHR37984">
    <property type="entry name" value="PROTEIN CBG26694"/>
    <property type="match status" value="1"/>
</dbReference>
<dbReference type="GO" id="GO:0015074">
    <property type="term" value="P:DNA integration"/>
    <property type="evidence" value="ECO:0007669"/>
    <property type="project" value="InterPro"/>
</dbReference>
<dbReference type="PANTHER" id="PTHR37984:SF5">
    <property type="entry name" value="PROTEIN NYNRIN-LIKE"/>
    <property type="match status" value="1"/>
</dbReference>